<comment type="caution">
    <text evidence="1">The sequence shown here is derived from an EMBL/GenBank/DDBJ whole genome shotgun (WGS) entry which is preliminary data.</text>
</comment>
<evidence type="ECO:0000313" key="2">
    <source>
        <dbReference type="Proteomes" id="UP000256512"/>
    </source>
</evidence>
<organism evidence="1 2">
    <name type="scientific">Chryseobacterium piscium</name>
    <dbReference type="NCBI Taxonomy" id="333702"/>
    <lineage>
        <taxon>Bacteria</taxon>
        <taxon>Pseudomonadati</taxon>
        <taxon>Bacteroidota</taxon>
        <taxon>Flavobacteriia</taxon>
        <taxon>Flavobacteriales</taxon>
        <taxon>Weeksellaceae</taxon>
        <taxon>Chryseobacterium group</taxon>
        <taxon>Chryseobacterium</taxon>
    </lineage>
</organism>
<sequence>MKTLVLVFTVLSTFAFSQQKRSLSSEINDSLAVKNVNSILINSKKSFSNLNSDLKSSSEVNKNLDQLLINTINFNTVINNRAVTPTDAGTFYRPRVDAMDMLGRKVLSLQVYKSK</sequence>
<proteinExistence type="predicted"/>
<evidence type="ECO:0000313" key="1">
    <source>
        <dbReference type="EMBL" id="REC55438.1"/>
    </source>
</evidence>
<keyword evidence="2" id="KW-1185">Reference proteome</keyword>
<dbReference type="Proteomes" id="UP000256512">
    <property type="component" value="Unassembled WGS sequence"/>
</dbReference>
<dbReference type="AlphaFoldDB" id="A0A3D9BPJ3"/>
<gene>
    <name evidence="1" type="ORF">DRF62_06535</name>
</gene>
<accession>A0A3D9BPJ3</accession>
<protein>
    <submittedName>
        <fullName evidence="1">Uncharacterized protein</fullName>
    </submittedName>
</protein>
<reference evidence="1 2" key="1">
    <citation type="journal article" date="2006" name="Int. J. Syst. Evol. Microbiol.">
        <title>Chryseobacterium piscium sp. nov., isolated from fish of the South Atlantic Ocean off South Africa.</title>
        <authorList>
            <person name="de Beer H."/>
            <person name="Hugo C.J."/>
            <person name="Jooste P.J."/>
            <person name="Vancanneyt M."/>
            <person name="Coenye T."/>
            <person name="Vandamme P."/>
        </authorList>
    </citation>
    <scope>NUCLEOTIDE SEQUENCE [LARGE SCALE GENOMIC DNA]</scope>
    <source>
        <strain evidence="1 2">CCUG 51923</strain>
    </source>
</reference>
<dbReference type="RefSeq" id="WP_115949612.1">
    <property type="nucleotide sequence ID" value="NZ_QNVS01000013.1"/>
</dbReference>
<dbReference type="EMBL" id="QNVS01000013">
    <property type="protein sequence ID" value="REC55438.1"/>
    <property type="molecule type" value="Genomic_DNA"/>
</dbReference>
<name>A0A3D9BPJ3_9FLAO</name>